<dbReference type="SMART" id="SM00387">
    <property type="entry name" value="HATPase_c"/>
    <property type="match status" value="1"/>
</dbReference>
<reference evidence="13" key="1">
    <citation type="submission" date="2020-05" db="EMBL/GenBank/DDBJ databases">
        <authorList>
            <person name="Chiriac C."/>
            <person name="Salcher M."/>
            <person name="Ghai R."/>
            <person name="Kavagutti S V."/>
        </authorList>
    </citation>
    <scope>NUCLEOTIDE SEQUENCE</scope>
</reference>
<proteinExistence type="predicted"/>
<comment type="catalytic activity">
    <reaction evidence="1">
        <text>ATP + protein L-histidine = ADP + protein N-phospho-L-histidine.</text>
        <dbReference type="EC" id="2.7.13.3"/>
    </reaction>
</comment>
<evidence type="ECO:0000256" key="6">
    <source>
        <dbReference type="ARBA" id="ARBA00022692"/>
    </source>
</evidence>
<evidence type="ECO:0000256" key="9">
    <source>
        <dbReference type="ARBA" id="ARBA00023012"/>
    </source>
</evidence>
<sequence>MTSRVRRPGLRSSVTAAFAIGALLLSVALSLGTYVSARHLLVEQRERTALRQAYADAALVRDGLRTSGTGVAEALGAVAPPAGATMLVRRQGTWYSSSLDQPGDDLTAVVRPAVADGRVGLGWTARTDPHSVVVGIPLPAVDAEYYEVAVADELDATLHTLALALLLGAALTTVAGAGLGRLASTRLLEPLAEVTRAAGEISAGNLGTRLQDTRDPDLGSLVSSFNHMVDAVHERIQRDARFAADVSHELRTPVTTLTTSLALLQRSEELDPRSRQAVGLMSDELSRFRRALEDLLALGRLEAGLDDSRVAVTGARELVRQALAASGRPVDLVVAPSTGQGDDPLVDVDRAQMVRALVNLYDNADLHGEGLVGVEVRTRDGRAEIRVVDRGPGVPDEDRTRIFERFARAGSSRPGTGSGLGLSLVAETVHRHGGHVRCSSTGDETAFIVDLPLVDSRGEQT</sequence>
<evidence type="ECO:0000259" key="11">
    <source>
        <dbReference type="PROSITE" id="PS50109"/>
    </source>
</evidence>
<dbReference type="PRINTS" id="PR00344">
    <property type="entry name" value="BCTRLSENSOR"/>
</dbReference>
<evidence type="ECO:0000256" key="4">
    <source>
        <dbReference type="ARBA" id="ARBA00022553"/>
    </source>
</evidence>
<dbReference type="SUPFAM" id="SSF47384">
    <property type="entry name" value="Homodimeric domain of signal transducing histidine kinase"/>
    <property type="match status" value="1"/>
</dbReference>
<dbReference type="Gene3D" id="3.30.565.10">
    <property type="entry name" value="Histidine kinase-like ATPase, C-terminal domain"/>
    <property type="match status" value="1"/>
</dbReference>
<dbReference type="CDD" id="cd00082">
    <property type="entry name" value="HisKA"/>
    <property type="match status" value="1"/>
</dbReference>
<protein>
    <recommendedName>
        <fullName evidence="3">histidine kinase</fullName>
        <ecNumber evidence="3">2.7.13.3</ecNumber>
    </recommendedName>
</protein>
<dbReference type="PROSITE" id="PS50885">
    <property type="entry name" value="HAMP"/>
    <property type="match status" value="1"/>
</dbReference>
<dbReference type="SMART" id="SM00388">
    <property type="entry name" value="HisKA"/>
    <property type="match status" value="1"/>
</dbReference>
<dbReference type="CDD" id="cd00075">
    <property type="entry name" value="HATPase"/>
    <property type="match status" value="1"/>
</dbReference>
<dbReference type="InterPro" id="IPR003594">
    <property type="entry name" value="HATPase_dom"/>
</dbReference>
<dbReference type="InterPro" id="IPR003661">
    <property type="entry name" value="HisK_dim/P_dom"/>
</dbReference>
<evidence type="ECO:0000313" key="13">
    <source>
        <dbReference type="EMBL" id="CAB4952104.1"/>
    </source>
</evidence>
<dbReference type="Pfam" id="PF00672">
    <property type="entry name" value="HAMP"/>
    <property type="match status" value="1"/>
</dbReference>
<keyword evidence="6" id="KW-0812">Transmembrane</keyword>
<dbReference type="SUPFAM" id="SSF158472">
    <property type="entry name" value="HAMP domain-like"/>
    <property type="match status" value="1"/>
</dbReference>
<dbReference type="Gene3D" id="1.10.287.130">
    <property type="match status" value="1"/>
</dbReference>
<keyword evidence="10" id="KW-0472">Membrane</keyword>
<feature type="domain" description="HAMP" evidence="12">
    <location>
        <begin position="185"/>
        <end position="237"/>
    </location>
</feature>
<gene>
    <name evidence="13" type="ORF">UFOPK3662_02624</name>
</gene>
<keyword evidence="4" id="KW-0597">Phosphoprotein</keyword>
<dbReference type="InterPro" id="IPR036890">
    <property type="entry name" value="HATPase_C_sf"/>
</dbReference>
<evidence type="ECO:0000256" key="3">
    <source>
        <dbReference type="ARBA" id="ARBA00012438"/>
    </source>
</evidence>
<dbReference type="Gene3D" id="6.10.340.10">
    <property type="match status" value="1"/>
</dbReference>
<dbReference type="InterPro" id="IPR005467">
    <property type="entry name" value="His_kinase_dom"/>
</dbReference>
<accession>A0A6J7KDI8</accession>
<keyword evidence="7" id="KW-0418">Kinase</keyword>
<evidence type="ECO:0000259" key="12">
    <source>
        <dbReference type="PROSITE" id="PS50885"/>
    </source>
</evidence>
<dbReference type="Pfam" id="PF00512">
    <property type="entry name" value="HisKA"/>
    <property type="match status" value="1"/>
</dbReference>
<dbReference type="Pfam" id="PF02518">
    <property type="entry name" value="HATPase_c"/>
    <property type="match status" value="1"/>
</dbReference>
<keyword evidence="9" id="KW-0902">Two-component regulatory system</keyword>
<dbReference type="PANTHER" id="PTHR45436">
    <property type="entry name" value="SENSOR HISTIDINE KINASE YKOH"/>
    <property type="match status" value="1"/>
</dbReference>
<dbReference type="GO" id="GO:0005886">
    <property type="term" value="C:plasma membrane"/>
    <property type="evidence" value="ECO:0007669"/>
    <property type="project" value="TreeGrafter"/>
</dbReference>
<evidence type="ECO:0000256" key="7">
    <source>
        <dbReference type="ARBA" id="ARBA00022777"/>
    </source>
</evidence>
<dbReference type="InterPro" id="IPR036097">
    <property type="entry name" value="HisK_dim/P_sf"/>
</dbReference>
<evidence type="ECO:0000256" key="2">
    <source>
        <dbReference type="ARBA" id="ARBA00004370"/>
    </source>
</evidence>
<dbReference type="SUPFAM" id="SSF55874">
    <property type="entry name" value="ATPase domain of HSP90 chaperone/DNA topoisomerase II/histidine kinase"/>
    <property type="match status" value="1"/>
</dbReference>
<dbReference type="InterPro" id="IPR003660">
    <property type="entry name" value="HAMP_dom"/>
</dbReference>
<evidence type="ECO:0000256" key="8">
    <source>
        <dbReference type="ARBA" id="ARBA00022989"/>
    </source>
</evidence>
<dbReference type="GO" id="GO:0000155">
    <property type="term" value="F:phosphorelay sensor kinase activity"/>
    <property type="evidence" value="ECO:0007669"/>
    <property type="project" value="InterPro"/>
</dbReference>
<evidence type="ECO:0000256" key="10">
    <source>
        <dbReference type="ARBA" id="ARBA00023136"/>
    </source>
</evidence>
<dbReference type="PANTHER" id="PTHR45436:SF5">
    <property type="entry name" value="SENSOR HISTIDINE KINASE TRCS"/>
    <property type="match status" value="1"/>
</dbReference>
<feature type="domain" description="Histidine kinase" evidence="11">
    <location>
        <begin position="245"/>
        <end position="455"/>
    </location>
</feature>
<dbReference type="CDD" id="cd06225">
    <property type="entry name" value="HAMP"/>
    <property type="match status" value="1"/>
</dbReference>
<dbReference type="PROSITE" id="PS50109">
    <property type="entry name" value="HIS_KIN"/>
    <property type="match status" value="1"/>
</dbReference>
<evidence type="ECO:0000256" key="5">
    <source>
        <dbReference type="ARBA" id="ARBA00022679"/>
    </source>
</evidence>
<dbReference type="InterPro" id="IPR050428">
    <property type="entry name" value="TCS_sensor_his_kinase"/>
</dbReference>
<name>A0A6J7KDI8_9ZZZZ</name>
<organism evidence="13">
    <name type="scientific">freshwater metagenome</name>
    <dbReference type="NCBI Taxonomy" id="449393"/>
    <lineage>
        <taxon>unclassified sequences</taxon>
        <taxon>metagenomes</taxon>
        <taxon>ecological metagenomes</taxon>
    </lineage>
</organism>
<keyword evidence="5" id="KW-0808">Transferase</keyword>
<comment type="subcellular location">
    <subcellularLocation>
        <location evidence="2">Membrane</location>
    </subcellularLocation>
</comment>
<dbReference type="EMBL" id="CAFBMW010000023">
    <property type="protein sequence ID" value="CAB4952104.1"/>
    <property type="molecule type" value="Genomic_DNA"/>
</dbReference>
<dbReference type="AlphaFoldDB" id="A0A6J7KDI8"/>
<dbReference type="InterPro" id="IPR004358">
    <property type="entry name" value="Sig_transdc_His_kin-like_C"/>
</dbReference>
<dbReference type="SMART" id="SM00304">
    <property type="entry name" value="HAMP"/>
    <property type="match status" value="1"/>
</dbReference>
<evidence type="ECO:0000256" key="1">
    <source>
        <dbReference type="ARBA" id="ARBA00000085"/>
    </source>
</evidence>
<keyword evidence="8" id="KW-1133">Transmembrane helix</keyword>
<dbReference type="EC" id="2.7.13.3" evidence="3"/>